<dbReference type="GO" id="GO:0042162">
    <property type="term" value="F:telomeric DNA binding"/>
    <property type="evidence" value="ECO:0007669"/>
    <property type="project" value="TreeGrafter"/>
</dbReference>
<dbReference type="Proteomes" id="UP000092993">
    <property type="component" value="Unassembled WGS sequence"/>
</dbReference>
<keyword evidence="2" id="KW-1185">Reference proteome</keyword>
<dbReference type="GO" id="GO:0005829">
    <property type="term" value="C:cytosol"/>
    <property type="evidence" value="ECO:0007669"/>
    <property type="project" value="TreeGrafter"/>
</dbReference>
<organism evidence="1 2">
    <name type="scientific">Grifola frondosa</name>
    <name type="common">Maitake</name>
    <name type="synonym">Polyporus frondosus</name>
    <dbReference type="NCBI Taxonomy" id="5627"/>
    <lineage>
        <taxon>Eukaryota</taxon>
        <taxon>Fungi</taxon>
        <taxon>Dikarya</taxon>
        <taxon>Basidiomycota</taxon>
        <taxon>Agaricomycotina</taxon>
        <taxon>Agaricomycetes</taxon>
        <taxon>Polyporales</taxon>
        <taxon>Grifolaceae</taxon>
        <taxon>Grifola</taxon>
    </lineage>
</organism>
<dbReference type="OMA" id="FRGTHIN"/>
<accession>A0A1C7MKT8</accession>
<name>A0A1C7MKT8_GRIFR</name>
<dbReference type="GO" id="GO:0051083">
    <property type="term" value="P:'de novo' cotranslational protein folding"/>
    <property type="evidence" value="ECO:0007669"/>
    <property type="project" value="TreeGrafter"/>
</dbReference>
<reference evidence="1 2" key="1">
    <citation type="submission" date="2016-03" db="EMBL/GenBank/DDBJ databases">
        <title>Whole genome sequencing of Grifola frondosa 9006-11.</title>
        <authorList>
            <person name="Min B."/>
            <person name="Park H."/>
            <person name="Kim J.-G."/>
            <person name="Cho H."/>
            <person name="Oh Y.-L."/>
            <person name="Kong W.-S."/>
            <person name="Choi I.-G."/>
        </authorList>
    </citation>
    <scope>NUCLEOTIDE SEQUENCE [LARGE SCALE GENOMIC DNA]</scope>
    <source>
        <strain evidence="1 2">9006-11</strain>
    </source>
</reference>
<dbReference type="GO" id="GO:0051879">
    <property type="term" value="F:Hsp90 protein binding"/>
    <property type="evidence" value="ECO:0007669"/>
    <property type="project" value="TreeGrafter"/>
</dbReference>
<dbReference type="AlphaFoldDB" id="A0A1C7MKT8"/>
<evidence type="ECO:0000313" key="2">
    <source>
        <dbReference type="Proteomes" id="UP000092993"/>
    </source>
</evidence>
<evidence type="ECO:0000313" key="1">
    <source>
        <dbReference type="EMBL" id="OBZ75644.1"/>
    </source>
</evidence>
<protein>
    <submittedName>
        <fullName evidence="1">Uncharacterized protein</fullName>
    </submittedName>
</protein>
<dbReference type="InterPro" id="IPR051970">
    <property type="entry name" value="TEL2_Regulation"/>
</dbReference>
<dbReference type="PANTHER" id="PTHR15830:SF10">
    <property type="entry name" value="TELOMERE LENGTH REGULATION PROTEIN TEL2 HOMOLOG"/>
    <property type="match status" value="1"/>
</dbReference>
<comment type="caution">
    <text evidence="1">The sequence shown here is derived from an EMBL/GenBank/DDBJ whole genome shotgun (WGS) entry which is preliminary data.</text>
</comment>
<dbReference type="PANTHER" id="PTHR15830">
    <property type="entry name" value="TELOMERE LENGTH REGULATION PROTEIN TEL2 FAMILY MEMBER"/>
    <property type="match status" value="1"/>
</dbReference>
<dbReference type="EMBL" id="LUGG01000004">
    <property type="protein sequence ID" value="OBZ75644.1"/>
    <property type="molecule type" value="Genomic_DNA"/>
</dbReference>
<dbReference type="OrthoDB" id="10254187at2759"/>
<proteinExistence type="predicted"/>
<dbReference type="STRING" id="5627.A0A1C7MKT8"/>
<sequence length="485" mass="53119">MSAEYTETTLAQIRDLIARLQSPVPDLPTLQQLLAAPLGSIGLLQPRFRKYNVSPLDGFSIPRHMPPLQRALLEHIIPTWHLVLVQEDSYGLVEQYFCPDAMSFTSPAAGQVAVYAYSTILSLPLRDYSVRLLAKLCKAYPIDVLHSVVFSSHSKGASSGKNVVTWEDCVRNVVAVPAKVANATEGKRDIPPELEHGTYFNNVSVRCECLISSLSASRSRENISSITYLLAKLVNLGVFSPFRQSSRSQPSFFAASLPTIGARLSSSDSTSYSAIWSDILTSLPSSLALRSVLTSLFSSLTDIPIALDPTNHTRALVKREALLLRQLLGRLEKGRGEVSESFSAVALGREWSEGHARIFVCWAAGAEKDKTDEQALKILLSDVVDMWTNPDHVRHSLLSRHHYLTALLLLTLSSFRGTHINTAPVYDLALTPSFISAISTYISHLDASVRRCGMLVAEEVARGAGKNLDFGDWEGTSKVKLGVGN</sequence>
<gene>
    <name evidence="1" type="ORF">A0H81_04556</name>
</gene>